<dbReference type="Proteomes" id="UP001348492">
    <property type="component" value="Chromosome"/>
</dbReference>
<dbReference type="Gene3D" id="1.10.10.10">
    <property type="entry name" value="Winged helix-like DNA-binding domain superfamily/Winged helix DNA-binding domain"/>
    <property type="match status" value="1"/>
</dbReference>
<evidence type="ECO:0000256" key="2">
    <source>
        <dbReference type="ARBA" id="ARBA00023125"/>
    </source>
</evidence>
<evidence type="ECO:0000313" key="6">
    <source>
        <dbReference type="Proteomes" id="UP001348492"/>
    </source>
</evidence>
<protein>
    <recommendedName>
        <fullName evidence="4">HTH gntR-type domain-containing protein</fullName>
    </recommendedName>
</protein>
<dbReference type="Pfam" id="PF00392">
    <property type="entry name" value="GntR"/>
    <property type="match status" value="1"/>
</dbReference>
<keyword evidence="6" id="KW-1185">Reference proteome</keyword>
<dbReference type="PANTHER" id="PTHR38445">
    <property type="entry name" value="HTH-TYPE TRANSCRIPTIONAL REPRESSOR YTRA"/>
    <property type="match status" value="1"/>
</dbReference>
<name>A0ABZ2EUX6_9FIRM</name>
<dbReference type="CDD" id="cd07377">
    <property type="entry name" value="WHTH_GntR"/>
    <property type="match status" value="1"/>
</dbReference>
<evidence type="ECO:0000313" key="5">
    <source>
        <dbReference type="EMBL" id="WWD83271.1"/>
    </source>
</evidence>
<evidence type="ECO:0000256" key="1">
    <source>
        <dbReference type="ARBA" id="ARBA00023015"/>
    </source>
</evidence>
<reference evidence="5 6" key="1">
    <citation type="journal article" date="2023" name="PLoS ONE">
        <title>Genome-based metabolic and phylogenomic analysis of three Terrisporobacter species.</title>
        <authorList>
            <person name="Boer T."/>
            <person name="Bengelsdorf F.R."/>
            <person name="Bomeke M."/>
            <person name="Daniel R."/>
            <person name="Poehlein A."/>
        </authorList>
    </citation>
    <scope>NUCLEOTIDE SEQUENCE [LARGE SCALE GENOMIC DNA]</scope>
    <source>
        <strain evidence="5 6">DSM 1288</strain>
    </source>
</reference>
<dbReference type="RefSeq" id="WP_416389613.1">
    <property type="nucleotide sequence ID" value="NZ_CP117523.1"/>
</dbReference>
<evidence type="ECO:0000259" key="4">
    <source>
        <dbReference type="PROSITE" id="PS50949"/>
    </source>
</evidence>
<dbReference type="PANTHER" id="PTHR38445:SF6">
    <property type="entry name" value="GNTR-FAMILY TRANSCRIPTIONAL REGULATOR"/>
    <property type="match status" value="1"/>
</dbReference>
<proteinExistence type="predicted"/>
<dbReference type="InterPro" id="IPR036390">
    <property type="entry name" value="WH_DNA-bd_sf"/>
</dbReference>
<keyword evidence="2" id="KW-0238">DNA-binding</keyword>
<dbReference type="SMART" id="SM00345">
    <property type="entry name" value="HTH_GNTR"/>
    <property type="match status" value="1"/>
</dbReference>
<dbReference type="PROSITE" id="PS50949">
    <property type="entry name" value="HTH_GNTR"/>
    <property type="match status" value="1"/>
</dbReference>
<gene>
    <name evidence="5" type="ORF">TEGL_16770</name>
</gene>
<organism evidence="5 6">
    <name type="scientific">Terrisporobacter glycolicus ATCC 14880 = DSM 1288</name>
    <dbReference type="NCBI Taxonomy" id="1121315"/>
    <lineage>
        <taxon>Bacteria</taxon>
        <taxon>Bacillati</taxon>
        <taxon>Bacillota</taxon>
        <taxon>Clostridia</taxon>
        <taxon>Peptostreptococcales</taxon>
        <taxon>Peptostreptococcaceae</taxon>
        <taxon>Terrisporobacter</taxon>
    </lineage>
</organism>
<sequence length="120" mass="14069">MLKFIVNDREPVYIQIIRNIKQKVVTGELKMGERLPSRREMAVNINVNPNTVQKAYKEMEEMGLINTIKNNQSTITEDEIFVRQIRESLINEATEIFVEQMKAIKVGKEEIKNIINEKYD</sequence>
<keyword evidence="1" id="KW-0805">Transcription regulation</keyword>
<dbReference type="SUPFAM" id="SSF46785">
    <property type="entry name" value="Winged helix' DNA-binding domain"/>
    <property type="match status" value="1"/>
</dbReference>
<feature type="domain" description="HTH gntR-type" evidence="4">
    <location>
        <begin position="10"/>
        <end position="78"/>
    </location>
</feature>
<dbReference type="InterPro" id="IPR036388">
    <property type="entry name" value="WH-like_DNA-bd_sf"/>
</dbReference>
<evidence type="ECO:0000256" key="3">
    <source>
        <dbReference type="ARBA" id="ARBA00023163"/>
    </source>
</evidence>
<keyword evidence="3" id="KW-0804">Transcription</keyword>
<dbReference type="EMBL" id="CP117523">
    <property type="protein sequence ID" value="WWD83271.1"/>
    <property type="molecule type" value="Genomic_DNA"/>
</dbReference>
<accession>A0ABZ2EUX6</accession>
<dbReference type="InterPro" id="IPR000524">
    <property type="entry name" value="Tscrpt_reg_HTH_GntR"/>
</dbReference>